<reference evidence="2" key="1">
    <citation type="submission" date="2022-08" db="EMBL/GenBank/DDBJ databases">
        <authorList>
            <person name="Zhang D."/>
        </authorList>
    </citation>
    <scope>NUCLEOTIDE SEQUENCE</scope>
    <source>
        <strain evidence="2">XJ19-11</strain>
    </source>
</reference>
<protein>
    <submittedName>
        <fullName evidence="2">Lycopene cyclase family protein</fullName>
    </submittedName>
</protein>
<name>A0A9X2PAI1_9BACT</name>
<dbReference type="AlphaFoldDB" id="A0A9X2PAI1"/>
<keyword evidence="1" id="KW-0472">Membrane</keyword>
<dbReference type="Gene3D" id="3.50.50.60">
    <property type="entry name" value="FAD/NAD(P)-binding domain"/>
    <property type="match status" value="1"/>
</dbReference>
<evidence type="ECO:0000313" key="3">
    <source>
        <dbReference type="Proteomes" id="UP001142175"/>
    </source>
</evidence>
<keyword evidence="3" id="KW-1185">Reference proteome</keyword>
<evidence type="ECO:0000256" key="1">
    <source>
        <dbReference type="SAM" id="Phobius"/>
    </source>
</evidence>
<dbReference type="SUPFAM" id="SSF51905">
    <property type="entry name" value="FAD/NAD(P)-binding domain"/>
    <property type="match status" value="1"/>
</dbReference>
<proteinExistence type="predicted"/>
<dbReference type="Pfam" id="PF05834">
    <property type="entry name" value="Lycopene_cycl"/>
    <property type="match status" value="1"/>
</dbReference>
<dbReference type="Proteomes" id="UP001142175">
    <property type="component" value="Unassembled WGS sequence"/>
</dbReference>
<sequence>MVAYDYIITGLGCAGLSLVYYLLDSPLKDKKILLIDHSSKTENDRTWCYWAEKPLGIHPKNTPLVYWDSISITESKKSISADLQNLKYFHVKSLDFYKEIIEKIKRFPNVSILKDSVEKIESIVGGPVQVLTSKSGVFKSNFLFNSIPFPSQRSENQILKQSFVGWKVSCKNDYFDPSAVSMMHFVTDQQKKTDFFYILPYNKKEALIEYTLYSKNGVEMSEMERKLSEYMESELRESEYEITFKESGSIPMTTFEIPTHQNPNIISIGTLAGCSKPSTGYTFYDIQKHCMSIVSELNKNGTVSSRKWNRKPRFRFYDNIILNIAIKWPGALPDIFRQMFSKNQANLVLKFLHEETNIWEEISLLSRLKFGVFLKSLLNYERH</sequence>
<comment type="caution">
    <text evidence="2">The sequence shown here is derived from an EMBL/GenBank/DDBJ whole genome shotgun (WGS) entry which is preliminary data.</text>
</comment>
<feature type="transmembrane region" description="Helical" evidence="1">
    <location>
        <begin position="6"/>
        <end position="23"/>
    </location>
</feature>
<accession>A0A9X2PAI1</accession>
<dbReference type="RefSeq" id="WP_258425219.1">
    <property type="nucleotide sequence ID" value="NZ_JANSUY010000029.1"/>
</dbReference>
<organism evidence="2 3">
    <name type="scientific">Aquiflexum gelatinilyticum</name>
    <dbReference type="NCBI Taxonomy" id="2961943"/>
    <lineage>
        <taxon>Bacteria</taxon>
        <taxon>Pseudomonadati</taxon>
        <taxon>Bacteroidota</taxon>
        <taxon>Cytophagia</taxon>
        <taxon>Cytophagales</taxon>
        <taxon>Cyclobacteriaceae</taxon>
        <taxon>Aquiflexum</taxon>
    </lineage>
</organism>
<dbReference type="InterPro" id="IPR036188">
    <property type="entry name" value="FAD/NAD-bd_sf"/>
</dbReference>
<keyword evidence="1" id="KW-1133">Transmembrane helix</keyword>
<evidence type="ECO:0000313" key="2">
    <source>
        <dbReference type="EMBL" id="MCR9017383.1"/>
    </source>
</evidence>
<dbReference type="EMBL" id="JANSUY010000029">
    <property type="protein sequence ID" value="MCR9017383.1"/>
    <property type="molecule type" value="Genomic_DNA"/>
</dbReference>
<keyword evidence="1" id="KW-0812">Transmembrane</keyword>
<gene>
    <name evidence="2" type="ORF">NU887_20270</name>
</gene>